<dbReference type="AlphaFoldDB" id="A0A0M8PC62"/>
<dbReference type="CDD" id="cd00024">
    <property type="entry name" value="CD_CSD"/>
    <property type="match status" value="1"/>
</dbReference>
<feature type="region of interest" description="Disordered" evidence="2">
    <location>
        <begin position="65"/>
        <end position="90"/>
    </location>
</feature>
<reference evidence="4 5" key="1">
    <citation type="submission" date="2015-08" db="EMBL/GenBank/DDBJ databases">
        <title>Genome sequencing of Penicillium nordicum.</title>
        <authorList>
            <person name="Nguyen H.D."/>
            <person name="Seifert K.A."/>
        </authorList>
    </citation>
    <scope>NUCLEOTIDE SEQUENCE [LARGE SCALE GENOMIC DNA]</scope>
    <source>
        <strain evidence="4 5">DAOMC 185683</strain>
    </source>
</reference>
<dbReference type="InterPro" id="IPR056924">
    <property type="entry name" value="SH3_Tf2-1"/>
</dbReference>
<keyword evidence="5" id="KW-1185">Reference proteome</keyword>
<evidence type="ECO:0000313" key="4">
    <source>
        <dbReference type="EMBL" id="KOS44700.1"/>
    </source>
</evidence>
<comment type="subunit">
    <text evidence="1">Component of the NuA4 histone acetyltransferase complex.</text>
</comment>
<dbReference type="InterPro" id="IPR023780">
    <property type="entry name" value="Chromo_domain"/>
</dbReference>
<sequence length="188" mass="21847">MVYLKLGDGYNIIANKLLPAKLKQRFVGKFRVLERVSRLAYRLELPPAWIQKKIHPVISVAHLGPTPKGEDPWNRQPADTHEPTFDDRYPEDTDRYDVERILAKETRPSRGRPKADGSRASTTWYLVRWAGQSAKEDQWIPESETEGCHLNWREKMRKATLMTTTYLTIINVEPGEDEDVEGRWRGTM</sequence>
<organism evidence="4 5">
    <name type="scientific">Penicillium nordicum</name>
    <dbReference type="NCBI Taxonomy" id="229535"/>
    <lineage>
        <taxon>Eukaryota</taxon>
        <taxon>Fungi</taxon>
        <taxon>Dikarya</taxon>
        <taxon>Ascomycota</taxon>
        <taxon>Pezizomycotina</taxon>
        <taxon>Eurotiomycetes</taxon>
        <taxon>Eurotiomycetidae</taxon>
        <taxon>Eurotiales</taxon>
        <taxon>Aspergillaceae</taxon>
        <taxon>Penicillium</taxon>
    </lineage>
</organism>
<evidence type="ECO:0000259" key="3">
    <source>
        <dbReference type="PROSITE" id="PS50013"/>
    </source>
</evidence>
<dbReference type="PROSITE" id="PS50013">
    <property type="entry name" value="CHROMO_2"/>
    <property type="match status" value="1"/>
</dbReference>
<accession>A0A0M8PC62</accession>
<feature type="compositionally biased region" description="Basic and acidic residues" evidence="2">
    <location>
        <begin position="68"/>
        <end position="90"/>
    </location>
</feature>
<dbReference type="InterPro" id="IPR000953">
    <property type="entry name" value="Chromo/chromo_shadow_dom"/>
</dbReference>
<dbReference type="Pfam" id="PF00385">
    <property type="entry name" value="Chromo"/>
    <property type="match status" value="1"/>
</dbReference>
<dbReference type="Pfam" id="PF24626">
    <property type="entry name" value="SH3_Tf2-1"/>
    <property type="match status" value="1"/>
</dbReference>
<dbReference type="EMBL" id="LHQQ01000056">
    <property type="protein sequence ID" value="KOS44700.1"/>
    <property type="molecule type" value="Genomic_DNA"/>
</dbReference>
<dbReference type="GO" id="GO:0006338">
    <property type="term" value="P:chromatin remodeling"/>
    <property type="evidence" value="ECO:0007669"/>
    <property type="project" value="UniProtKB-ARBA"/>
</dbReference>
<gene>
    <name evidence="4" type="ORF">ACN38_g4357</name>
</gene>
<proteinExistence type="predicted"/>
<evidence type="ECO:0000256" key="2">
    <source>
        <dbReference type="SAM" id="MobiDB-lite"/>
    </source>
</evidence>
<dbReference type="STRING" id="229535.A0A0M8PC62"/>
<dbReference type="Proteomes" id="UP000037696">
    <property type="component" value="Unassembled WGS sequence"/>
</dbReference>
<dbReference type="InterPro" id="IPR016197">
    <property type="entry name" value="Chromo-like_dom_sf"/>
</dbReference>
<protein>
    <recommendedName>
        <fullName evidence="3">Chromo domain-containing protein</fullName>
    </recommendedName>
</protein>
<dbReference type="SUPFAM" id="SSF54160">
    <property type="entry name" value="Chromo domain-like"/>
    <property type="match status" value="1"/>
</dbReference>
<name>A0A0M8PC62_9EURO</name>
<feature type="domain" description="Chromo" evidence="3">
    <location>
        <begin position="96"/>
        <end position="148"/>
    </location>
</feature>
<evidence type="ECO:0000313" key="5">
    <source>
        <dbReference type="Proteomes" id="UP000037696"/>
    </source>
</evidence>
<comment type="caution">
    <text evidence="4">The sequence shown here is derived from an EMBL/GenBank/DDBJ whole genome shotgun (WGS) entry which is preliminary data.</text>
</comment>
<dbReference type="Gene3D" id="2.40.50.40">
    <property type="match status" value="1"/>
</dbReference>
<evidence type="ECO:0000256" key="1">
    <source>
        <dbReference type="ARBA" id="ARBA00011353"/>
    </source>
</evidence>
<dbReference type="OrthoDB" id="4365225at2759"/>